<protein>
    <submittedName>
        <fullName evidence="7">RsmB/NOP family class I SAM-dependent RNA methyltransferase</fullName>
    </submittedName>
</protein>
<reference evidence="7" key="2">
    <citation type="submission" date="2022-01" db="EMBL/GenBank/DDBJ databases">
        <authorList>
            <person name="Zivanovic Y."/>
            <person name="Moreira D."/>
            <person name="Lopez-Garcia P."/>
        </authorList>
    </citation>
    <scope>NUCLEOTIDE SEQUENCE</scope>
    <source>
        <strain evidence="7">G9</strain>
    </source>
</reference>
<evidence type="ECO:0000256" key="1">
    <source>
        <dbReference type="ARBA" id="ARBA00022603"/>
    </source>
</evidence>
<evidence type="ECO:0000256" key="3">
    <source>
        <dbReference type="ARBA" id="ARBA00022691"/>
    </source>
</evidence>
<dbReference type="RefSeq" id="WP_277866769.1">
    <property type="nucleotide sequence ID" value="NZ_JAKKUT010000002.1"/>
</dbReference>
<dbReference type="PROSITE" id="PS51686">
    <property type="entry name" value="SAM_MT_RSMB_NOP"/>
    <property type="match status" value="1"/>
</dbReference>
<dbReference type="InterPro" id="IPR001678">
    <property type="entry name" value="MeTrfase_RsmB-F_NOP2_dom"/>
</dbReference>
<keyword evidence="4 5" id="KW-0694">RNA-binding</keyword>
<dbReference type="Gene3D" id="3.40.50.150">
    <property type="entry name" value="Vaccinia Virus protein VP39"/>
    <property type="match status" value="1"/>
</dbReference>
<sequence length="325" mass="35771">MPNSPSRLLQTLSQNLFPKLPDQEQFIQALLQPQPYPPAILWIQPKPAVLPFAIAPAVAWQPSFVDRLSLESKPGKHPLHDQGAYYCLDLSSVFAAVPLMELAAKAPKTNLVVDLCAAPGGKSLFAWRSIQPDLLLCNEVIGKRLGMLISNLKRCQVDPVAVLHGDVATLAPVLCQSADVVIVDAPCSGQSLLAKRTKVEGCFHPVTIRHNQRRQKRILAAAADLVAPQGWLLYSTCTFSKAENEGAIAWFLSKFPQFQPQAVLALKDWQSHLAPFPCYRLWPQSGLGAGAFTVLLHNSAPSEPESEPQPLGTDWKRYQKWSSFD</sequence>
<reference evidence="7" key="1">
    <citation type="journal article" date="2022" name="Genome Biol. Evol.">
        <title>A New Gene Family Diagnostic for Intracellular Biomineralization of Amorphous Ca Carbonates by Cyanobacteria.</title>
        <authorList>
            <person name="Benzerara K."/>
            <person name="Duprat E."/>
            <person name="Bitard-Feildel T."/>
            <person name="Caumes G."/>
            <person name="Cassier-Chauvat C."/>
            <person name="Chauvat F."/>
            <person name="Dezi M."/>
            <person name="Diop S.I."/>
            <person name="Gaschignard G."/>
            <person name="Gorgen S."/>
            <person name="Gugger M."/>
            <person name="Lopez-Garcia P."/>
            <person name="Millet M."/>
            <person name="Skouri-Panet F."/>
            <person name="Moreira D."/>
            <person name="Callebaut I."/>
        </authorList>
    </citation>
    <scope>NUCLEOTIDE SEQUENCE</scope>
    <source>
        <strain evidence="7">G9</strain>
    </source>
</reference>
<evidence type="ECO:0000256" key="2">
    <source>
        <dbReference type="ARBA" id="ARBA00022679"/>
    </source>
</evidence>
<feature type="binding site" evidence="5">
    <location>
        <position position="184"/>
    </location>
    <ligand>
        <name>S-adenosyl-L-methionine</name>
        <dbReference type="ChEBI" id="CHEBI:59789"/>
    </ligand>
</feature>
<gene>
    <name evidence="7" type="ORF">L3556_08045</name>
</gene>
<comment type="caution">
    <text evidence="7">The sequence shown here is derived from an EMBL/GenBank/DDBJ whole genome shotgun (WGS) entry which is preliminary data.</text>
</comment>
<feature type="domain" description="SAM-dependent MTase RsmB/NOP-type" evidence="6">
    <location>
        <begin position="1"/>
        <end position="299"/>
    </location>
</feature>
<keyword evidence="2 5" id="KW-0808">Transferase</keyword>
<dbReference type="InterPro" id="IPR029063">
    <property type="entry name" value="SAM-dependent_MTases_sf"/>
</dbReference>
<dbReference type="PRINTS" id="PR02008">
    <property type="entry name" value="RCMTFAMILY"/>
</dbReference>
<dbReference type="InterPro" id="IPR023267">
    <property type="entry name" value="RCMT"/>
</dbReference>
<dbReference type="SUPFAM" id="SSF53335">
    <property type="entry name" value="S-adenosyl-L-methionine-dependent methyltransferases"/>
    <property type="match status" value="1"/>
</dbReference>
<name>A0ABT6EZ10_9SYNE</name>
<dbReference type="GO" id="GO:0032259">
    <property type="term" value="P:methylation"/>
    <property type="evidence" value="ECO:0007669"/>
    <property type="project" value="UniProtKB-KW"/>
</dbReference>
<accession>A0ABT6EZ10</accession>
<proteinExistence type="inferred from homology"/>
<feature type="binding site" evidence="5">
    <location>
        <position position="166"/>
    </location>
    <ligand>
        <name>S-adenosyl-L-methionine</name>
        <dbReference type="ChEBI" id="CHEBI:59789"/>
    </ligand>
</feature>
<evidence type="ECO:0000313" key="8">
    <source>
        <dbReference type="Proteomes" id="UP001154265"/>
    </source>
</evidence>
<keyword evidence="8" id="KW-1185">Reference proteome</keyword>
<evidence type="ECO:0000256" key="4">
    <source>
        <dbReference type="ARBA" id="ARBA00022884"/>
    </source>
</evidence>
<dbReference type="PANTHER" id="PTHR22807:SF30">
    <property type="entry name" value="28S RRNA (CYTOSINE(4447)-C(5))-METHYLTRANSFERASE-RELATED"/>
    <property type="match status" value="1"/>
</dbReference>
<dbReference type="InterPro" id="IPR049560">
    <property type="entry name" value="MeTrfase_RsmB-F_NOP2_cat"/>
</dbReference>
<dbReference type="Pfam" id="PF01189">
    <property type="entry name" value="Methyltr_RsmB-F"/>
    <property type="match status" value="1"/>
</dbReference>
<evidence type="ECO:0000313" key="7">
    <source>
        <dbReference type="EMBL" id="MDG2990877.1"/>
    </source>
</evidence>
<organism evidence="7 8">
    <name type="scientific">Candidatus Synechococcus calcipolaris G9</name>
    <dbReference type="NCBI Taxonomy" id="1497997"/>
    <lineage>
        <taxon>Bacteria</taxon>
        <taxon>Bacillati</taxon>
        <taxon>Cyanobacteriota</taxon>
        <taxon>Cyanophyceae</taxon>
        <taxon>Synechococcales</taxon>
        <taxon>Synechococcaceae</taxon>
        <taxon>Synechococcus</taxon>
    </lineage>
</organism>
<dbReference type="PANTHER" id="PTHR22807">
    <property type="entry name" value="NOP2 YEAST -RELATED NOL1/NOP2/FMU SUN DOMAIN-CONTAINING"/>
    <property type="match status" value="1"/>
</dbReference>
<evidence type="ECO:0000259" key="6">
    <source>
        <dbReference type="PROSITE" id="PS51686"/>
    </source>
</evidence>
<comment type="similarity">
    <text evidence="5">Belongs to the class I-like SAM-binding methyltransferase superfamily. RsmB/NOP family.</text>
</comment>
<keyword evidence="1 5" id="KW-0489">Methyltransferase</keyword>
<dbReference type="EMBL" id="JAKKUT010000002">
    <property type="protein sequence ID" value="MDG2990877.1"/>
    <property type="molecule type" value="Genomic_DNA"/>
</dbReference>
<dbReference type="CDD" id="cd02440">
    <property type="entry name" value="AdoMet_MTases"/>
    <property type="match status" value="1"/>
</dbReference>
<evidence type="ECO:0000256" key="5">
    <source>
        <dbReference type="PROSITE-ProRule" id="PRU01023"/>
    </source>
</evidence>
<feature type="binding site" evidence="5">
    <location>
        <position position="139"/>
    </location>
    <ligand>
        <name>S-adenosyl-L-methionine</name>
        <dbReference type="ChEBI" id="CHEBI:59789"/>
    </ligand>
</feature>
<dbReference type="Proteomes" id="UP001154265">
    <property type="component" value="Unassembled WGS sequence"/>
</dbReference>
<dbReference type="GO" id="GO:0008168">
    <property type="term" value="F:methyltransferase activity"/>
    <property type="evidence" value="ECO:0007669"/>
    <property type="project" value="UniProtKB-KW"/>
</dbReference>
<feature type="active site" description="Nucleophile" evidence="5">
    <location>
        <position position="237"/>
    </location>
</feature>
<keyword evidence="3 5" id="KW-0949">S-adenosyl-L-methionine</keyword>
<feature type="binding site" evidence="5">
    <location>
        <begin position="116"/>
        <end position="122"/>
    </location>
    <ligand>
        <name>S-adenosyl-L-methionine</name>
        <dbReference type="ChEBI" id="CHEBI:59789"/>
    </ligand>
</feature>